<keyword evidence="2" id="KW-1185">Reference proteome</keyword>
<reference evidence="1 2" key="1">
    <citation type="submission" date="2018-12" db="EMBL/GenBank/DDBJ databases">
        <title>The whole draft genome of Aquabacterium sp. SJQ9.</title>
        <authorList>
            <person name="Sun L."/>
            <person name="Gao X."/>
            <person name="Chen W."/>
            <person name="Huang K."/>
        </authorList>
    </citation>
    <scope>NUCLEOTIDE SEQUENCE [LARGE SCALE GENOMIC DNA]</scope>
    <source>
        <strain evidence="1 2">SJQ9</strain>
    </source>
</reference>
<gene>
    <name evidence="1" type="ORF">EIP75_01545</name>
</gene>
<dbReference type="RefSeq" id="WP_125241438.1">
    <property type="nucleotide sequence ID" value="NZ_RSED01000001.1"/>
</dbReference>
<dbReference type="EMBL" id="RSED01000001">
    <property type="protein sequence ID" value="RRS06295.1"/>
    <property type="molecule type" value="Genomic_DNA"/>
</dbReference>
<sequence length="241" mass="26415">MSVPLSTLPLVQPLITQQAQPSADSVRLEVLQRVVPSMRHDLMNQLMVIELRTTLLKASLAQQGGGSAASTNEAVSALCDDIREAIDVGRGLARWMHSLEPVSLDQVLDACSGWVGLAFKCRELTLEVLPPLPSRERPDAPWPFAASVEAYYGVLTALWYWFDHEASVGARLTVQAEGGRGCRWRLEPPESLGDLDPAQGWEMAQRLRVDEDGLHALLHAQGWEIQLNGHELWIGGPASGL</sequence>
<organism evidence="1 2">
    <name type="scientific">Aquabacterium soli</name>
    <dbReference type="NCBI Taxonomy" id="2493092"/>
    <lineage>
        <taxon>Bacteria</taxon>
        <taxon>Pseudomonadati</taxon>
        <taxon>Pseudomonadota</taxon>
        <taxon>Betaproteobacteria</taxon>
        <taxon>Burkholderiales</taxon>
        <taxon>Aquabacterium</taxon>
    </lineage>
</organism>
<evidence type="ECO:0008006" key="3">
    <source>
        <dbReference type="Google" id="ProtNLM"/>
    </source>
</evidence>
<comment type="caution">
    <text evidence="1">The sequence shown here is derived from an EMBL/GenBank/DDBJ whole genome shotgun (WGS) entry which is preliminary data.</text>
</comment>
<accession>A0A3R8TF93</accession>
<protein>
    <recommendedName>
        <fullName evidence="3">Histidine kinase</fullName>
    </recommendedName>
</protein>
<proteinExistence type="predicted"/>
<evidence type="ECO:0000313" key="2">
    <source>
        <dbReference type="Proteomes" id="UP000269265"/>
    </source>
</evidence>
<evidence type="ECO:0000313" key="1">
    <source>
        <dbReference type="EMBL" id="RRS06295.1"/>
    </source>
</evidence>
<name>A0A3R8TF93_9BURK</name>
<dbReference type="Proteomes" id="UP000269265">
    <property type="component" value="Unassembled WGS sequence"/>
</dbReference>
<dbReference type="AlphaFoldDB" id="A0A3R8TF93"/>